<feature type="transmembrane region" description="Helical" evidence="11">
    <location>
        <begin position="492"/>
        <end position="519"/>
    </location>
</feature>
<keyword evidence="3 11" id="KW-0813">Transport</keyword>
<dbReference type="InterPro" id="IPR036719">
    <property type="entry name" value="Neuro-gated_channel_TM_sf"/>
</dbReference>
<dbReference type="PANTHER" id="PTHR18945">
    <property type="entry name" value="NEUROTRANSMITTER GATED ION CHANNEL"/>
    <property type="match status" value="1"/>
</dbReference>
<feature type="transmembrane region" description="Helical" evidence="11">
    <location>
        <begin position="458"/>
        <end position="486"/>
    </location>
</feature>
<feature type="compositionally biased region" description="Acidic residues" evidence="12">
    <location>
        <begin position="690"/>
        <end position="721"/>
    </location>
</feature>
<dbReference type="SUPFAM" id="SSF63712">
    <property type="entry name" value="Nicotinic receptor ligand binding domain-like"/>
    <property type="match status" value="1"/>
</dbReference>
<feature type="region of interest" description="Disordered" evidence="12">
    <location>
        <begin position="625"/>
        <end position="748"/>
    </location>
</feature>
<dbReference type="Pfam" id="PF02931">
    <property type="entry name" value="Neur_chan_LBD"/>
    <property type="match status" value="1"/>
</dbReference>
<dbReference type="CDD" id="cd19049">
    <property type="entry name" value="LGIC_TM_anion"/>
    <property type="match status" value="1"/>
</dbReference>
<keyword evidence="4" id="KW-1003">Cell membrane</keyword>
<keyword evidence="7 11" id="KW-1133">Transmembrane helix</keyword>
<dbReference type="Gene3D" id="1.20.58.390">
    <property type="entry name" value="Neurotransmitter-gated ion-channel transmembrane domain"/>
    <property type="match status" value="1"/>
</dbReference>
<keyword evidence="6" id="KW-0732">Signal</keyword>
<evidence type="ECO:0000256" key="7">
    <source>
        <dbReference type="ARBA" id="ARBA00022989"/>
    </source>
</evidence>
<dbReference type="InterPro" id="IPR006029">
    <property type="entry name" value="Neurotrans-gated_channel_TM"/>
</dbReference>
<dbReference type="InterPro" id="IPR006028">
    <property type="entry name" value="GABAA/Glycine_rcpt"/>
</dbReference>
<keyword evidence="9 11" id="KW-0472">Membrane</keyword>
<evidence type="ECO:0000256" key="11">
    <source>
        <dbReference type="RuleBase" id="RU000687"/>
    </source>
</evidence>
<dbReference type="InterPro" id="IPR006201">
    <property type="entry name" value="Neur_channel"/>
</dbReference>
<evidence type="ECO:0000256" key="6">
    <source>
        <dbReference type="ARBA" id="ARBA00022729"/>
    </source>
</evidence>
<organism evidence="15 16">
    <name type="scientific">Macrostomum lignano</name>
    <dbReference type="NCBI Taxonomy" id="282301"/>
    <lineage>
        <taxon>Eukaryota</taxon>
        <taxon>Metazoa</taxon>
        <taxon>Spiralia</taxon>
        <taxon>Lophotrochozoa</taxon>
        <taxon>Platyhelminthes</taxon>
        <taxon>Rhabditophora</taxon>
        <taxon>Macrostomorpha</taxon>
        <taxon>Macrostomida</taxon>
        <taxon>Macrostomidae</taxon>
        <taxon>Macrostomum</taxon>
    </lineage>
</organism>
<feature type="domain" description="Neurotransmitter-gated ion-channel transmembrane" evidence="14">
    <location>
        <begin position="202"/>
        <end position="297"/>
    </location>
</feature>
<dbReference type="WBParaSite" id="maker-uti_cns_0008283-snap-gene-0.2-mRNA-1">
    <property type="protein sequence ID" value="maker-uti_cns_0008283-snap-gene-0.2-mRNA-1"/>
    <property type="gene ID" value="maker-uti_cns_0008283-snap-gene-0.2"/>
</dbReference>
<feature type="domain" description="Neurotransmitter-gated ion-channel ligand-binding" evidence="13">
    <location>
        <begin position="20"/>
        <end position="194"/>
    </location>
</feature>
<dbReference type="AlphaFoldDB" id="A0A1I8HVW9"/>
<evidence type="ECO:0000259" key="14">
    <source>
        <dbReference type="Pfam" id="PF02932"/>
    </source>
</evidence>
<evidence type="ECO:0000256" key="4">
    <source>
        <dbReference type="ARBA" id="ARBA00022475"/>
    </source>
</evidence>
<keyword evidence="10 11" id="KW-0407">Ion channel</keyword>
<evidence type="ECO:0000259" key="13">
    <source>
        <dbReference type="Pfam" id="PF02931"/>
    </source>
</evidence>
<dbReference type="GO" id="GO:0005230">
    <property type="term" value="F:extracellular ligand-gated monoatomic ion channel activity"/>
    <property type="evidence" value="ECO:0007669"/>
    <property type="project" value="InterPro"/>
</dbReference>
<feature type="transmembrane region" description="Helical" evidence="11">
    <location>
        <begin position="356"/>
        <end position="375"/>
    </location>
</feature>
<evidence type="ECO:0000256" key="12">
    <source>
        <dbReference type="SAM" id="MobiDB-lite"/>
    </source>
</evidence>
<evidence type="ECO:0000256" key="9">
    <source>
        <dbReference type="ARBA" id="ARBA00023136"/>
    </source>
</evidence>
<dbReference type="GO" id="GO:0005886">
    <property type="term" value="C:plasma membrane"/>
    <property type="evidence" value="ECO:0007669"/>
    <property type="project" value="UniProtKB-SubCell"/>
</dbReference>
<evidence type="ECO:0000256" key="8">
    <source>
        <dbReference type="ARBA" id="ARBA00023065"/>
    </source>
</evidence>
<comment type="similarity">
    <text evidence="11">Belongs to the ligand-gated ion channel (TC 1.A.9) family.</text>
</comment>
<dbReference type="Pfam" id="PF02932">
    <property type="entry name" value="Neur_chan_memb"/>
    <property type="match status" value="1"/>
</dbReference>
<evidence type="ECO:0000256" key="10">
    <source>
        <dbReference type="ARBA" id="ARBA00023303"/>
    </source>
</evidence>
<accession>A0A1I8HVW9</accession>
<dbReference type="GO" id="GO:0004888">
    <property type="term" value="F:transmembrane signaling receptor activity"/>
    <property type="evidence" value="ECO:0007669"/>
    <property type="project" value="InterPro"/>
</dbReference>
<evidence type="ECO:0000313" key="16">
    <source>
        <dbReference type="WBParaSite" id="maker-uti_cns_0008283-snap-gene-0.2-mRNA-1"/>
    </source>
</evidence>
<reference evidence="16" key="1">
    <citation type="submission" date="2016-11" db="UniProtKB">
        <authorList>
            <consortium name="WormBaseParasite"/>
        </authorList>
    </citation>
    <scope>IDENTIFICATION</scope>
</reference>
<evidence type="ECO:0000256" key="5">
    <source>
        <dbReference type="ARBA" id="ARBA00022692"/>
    </source>
</evidence>
<dbReference type="InterPro" id="IPR038050">
    <property type="entry name" value="Neuro_actylchol_rec"/>
</dbReference>
<dbReference type="PROSITE" id="PS00236">
    <property type="entry name" value="NEUROTR_ION_CHANNEL"/>
    <property type="match status" value="1"/>
</dbReference>
<keyword evidence="5 11" id="KW-0812">Transmembrane</keyword>
<dbReference type="InterPro" id="IPR036734">
    <property type="entry name" value="Neur_chan_lig-bd_sf"/>
</dbReference>
<evidence type="ECO:0000256" key="1">
    <source>
        <dbReference type="ARBA" id="ARBA00004141"/>
    </source>
</evidence>
<sequence length="748" mass="84994">MVMYLLSCYIKLTSSQKRYLILLNKIFQDYSVNIYLRQQWYDPRLRFNRSEGLDTKDCVKLEDKIWEKLWVPDVFFRNEKKADFHHVTIPNRFINLYPDGKLWYVMKISATLSCMMQLQKYPLDTQICPMMLESFGHTMHTVVFKWLPNKSVEATDDLSMPQFILKGYPTKECSKNYTTGSYPCLQVDFILQRDIGYFIIQVYIPTVLIVILSWVAFWINTEAIPARVSLGLLTVLTMTTQSSGAGQSLPRVSYIKAIDVWMSVCLVFVFASLLEFAVVNVYSRRDIGPKKASTRTRSGSVPRRSFTSTSATLIESGGPTDQEGSPSVCLSPGNELFPSQQINNTARKIDKISRRLFPLSFIIFNVVYWVMYGVVKACVIATKPSATYLTCRFVTRPQVNRPVRGLPAHPSVISDAGTRMSKFWQQLSCLHHHPIWCQLLLILPTSLATSFRQHMLCILVSLALCILVSLVLCILVSLALCILVSLVLCILVSLMLCILVSLMLCILVSLMLCILLVLLQVSAAQMGNTVDKMRQRELAKRESKREELVAFLESSKRRHSLLEVNGQLGADEAQQAYFADGDRQAAFARGQLAAQVLDGDDDHRLTDREREAWLYRMENEALEVMNDNMELQEERRRERERREERREELENMGVDGMGDPDHDDANANRDEPLQDERSPVSSRQSSLAVSDDDDTADDDFASDEPDDDDFEEEVDADEPADEASVGAESDRDEPEPMIEETGGGDDEE</sequence>
<dbReference type="InterPro" id="IPR006202">
    <property type="entry name" value="Neur_chan_lig-bd"/>
</dbReference>
<dbReference type="FunFam" id="2.70.170.10:FF:000065">
    <property type="entry name" value="Glutamate-gated chloride channel, putative"/>
    <property type="match status" value="1"/>
</dbReference>
<feature type="compositionally biased region" description="Acidic residues" evidence="12">
    <location>
        <begin position="730"/>
        <end position="748"/>
    </location>
</feature>
<feature type="compositionally biased region" description="Basic and acidic residues" evidence="12">
    <location>
        <begin position="659"/>
        <end position="678"/>
    </location>
</feature>
<dbReference type="InterPro" id="IPR018000">
    <property type="entry name" value="Neurotransmitter_ion_chnl_CS"/>
</dbReference>
<dbReference type="Proteomes" id="UP000095280">
    <property type="component" value="Unplaced"/>
</dbReference>
<dbReference type="PRINTS" id="PR00253">
    <property type="entry name" value="GABAARECEPTR"/>
</dbReference>
<dbReference type="CDD" id="cd18991">
    <property type="entry name" value="LGIC_ECD_GlyR"/>
    <property type="match status" value="1"/>
</dbReference>
<evidence type="ECO:0000256" key="2">
    <source>
        <dbReference type="ARBA" id="ARBA00004236"/>
    </source>
</evidence>
<evidence type="ECO:0000313" key="15">
    <source>
        <dbReference type="Proteomes" id="UP000095280"/>
    </source>
</evidence>
<name>A0A1I8HVW9_9PLAT</name>
<keyword evidence="15" id="KW-1185">Reference proteome</keyword>
<feature type="transmembrane region" description="Helical" evidence="11">
    <location>
        <begin position="260"/>
        <end position="282"/>
    </location>
</feature>
<dbReference type="NCBIfam" id="TIGR00860">
    <property type="entry name" value="LIC"/>
    <property type="match status" value="1"/>
</dbReference>
<proteinExistence type="inferred from homology"/>
<feature type="transmembrane region" description="Helical" evidence="11">
    <location>
        <begin position="195"/>
        <end position="219"/>
    </location>
</feature>
<dbReference type="Gene3D" id="2.70.170.10">
    <property type="entry name" value="Neurotransmitter-gated ion-channel ligand-binding domain"/>
    <property type="match status" value="1"/>
</dbReference>
<protein>
    <submittedName>
        <fullName evidence="16">Neur_chan_LBD domain-containing protein</fullName>
    </submittedName>
</protein>
<keyword evidence="8 11" id="KW-0406">Ion transport</keyword>
<dbReference type="PRINTS" id="PR00252">
    <property type="entry name" value="NRIONCHANNEL"/>
</dbReference>
<dbReference type="SUPFAM" id="SSF90112">
    <property type="entry name" value="Neurotransmitter-gated ion-channel transmembrane pore"/>
    <property type="match status" value="1"/>
</dbReference>
<feature type="compositionally biased region" description="Basic and acidic residues" evidence="12">
    <location>
        <begin position="632"/>
        <end position="649"/>
    </location>
</feature>
<comment type="subcellular location">
    <subcellularLocation>
        <location evidence="2">Cell membrane</location>
    </subcellularLocation>
    <subcellularLocation>
        <location evidence="1">Membrane</location>
        <topology evidence="1">Multi-pass membrane protein</topology>
    </subcellularLocation>
</comment>
<evidence type="ECO:0000256" key="3">
    <source>
        <dbReference type="ARBA" id="ARBA00022448"/>
    </source>
</evidence>